<evidence type="ECO:0000256" key="2">
    <source>
        <dbReference type="PROSITE-ProRule" id="PRU00169"/>
    </source>
</evidence>
<dbReference type="SUPFAM" id="SSF46894">
    <property type="entry name" value="C-terminal effector domain of the bipartite response regulators"/>
    <property type="match status" value="1"/>
</dbReference>
<gene>
    <name evidence="5" type="ORF">F3168_08120</name>
</gene>
<organism evidence="5 6">
    <name type="scientific">Sandarakinorhabdus fusca</name>
    <dbReference type="NCBI Taxonomy" id="1439888"/>
    <lineage>
        <taxon>Bacteria</taxon>
        <taxon>Pseudomonadati</taxon>
        <taxon>Pseudomonadota</taxon>
        <taxon>Alphaproteobacteria</taxon>
        <taxon>Sphingomonadales</taxon>
        <taxon>Sphingosinicellaceae</taxon>
        <taxon>Sandarakinorhabdus</taxon>
    </lineage>
</organism>
<evidence type="ECO:0000313" key="5">
    <source>
        <dbReference type="EMBL" id="MQT17228.1"/>
    </source>
</evidence>
<dbReference type="EMBL" id="WIOL01000002">
    <property type="protein sequence ID" value="MQT17228.1"/>
    <property type="molecule type" value="Genomic_DNA"/>
</dbReference>
<dbReference type="Proteomes" id="UP000481327">
    <property type="component" value="Unassembled WGS sequence"/>
</dbReference>
<dbReference type="OrthoDB" id="9814495at2"/>
<dbReference type="InterPro" id="IPR000792">
    <property type="entry name" value="Tscrpt_reg_LuxR_C"/>
</dbReference>
<dbReference type="PANTHER" id="PTHR45566:SF2">
    <property type="entry name" value="NARL SUBFAMILY"/>
    <property type="match status" value="1"/>
</dbReference>
<dbReference type="GO" id="GO:0006355">
    <property type="term" value="P:regulation of DNA-templated transcription"/>
    <property type="evidence" value="ECO:0007669"/>
    <property type="project" value="InterPro"/>
</dbReference>
<dbReference type="PANTHER" id="PTHR45566">
    <property type="entry name" value="HTH-TYPE TRANSCRIPTIONAL REGULATOR YHJB-RELATED"/>
    <property type="match status" value="1"/>
</dbReference>
<dbReference type="InterPro" id="IPR011006">
    <property type="entry name" value="CheY-like_superfamily"/>
</dbReference>
<dbReference type="Gene3D" id="3.40.50.2300">
    <property type="match status" value="1"/>
</dbReference>
<dbReference type="SUPFAM" id="SSF52172">
    <property type="entry name" value="CheY-like"/>
    <property type="match status" value="1"/>
</dbReference>
<evidence type="ECO:0000259" key="4">
    <source>
        <dbReference type="PROSITE" id="PS50110"/>
    </source>
</evidence>
<evidence type="ECO:0000259" key="3">
    <source>
        <dbReference type="PROSITE" id="PS50043"/>
    </source>
</evidence>
<dbReference type="PRINTS" id="PR00038">
    <property type="entry name" value="HTHLUXR"/>
</dbReference>
<dbReference type="PROSITE" id="PS00622">
    <property type="entry name" value="HTH_LUXR_1"/>
    <property type="match status" value="1"/>
</dbReference>
<dbReference type="PROSITE" id="PS50043">
    <property type="entry name" value="HTH_LUXR_2"/>
    <property type="match status" value="1"/>
</dbReference>
<keyword evidence="6" id="KW-1185">Reference proteome</keyword>
<dbReference type="AlphaFoldDB" id="A0A7C9KYQ0"/>
<name>A0A7C9KYQ0_9SPHN</name>
<keyword evidence="1" id="KW-0238">DNA-binding</keyword>
<comment type="caution">
    <text evidence="5">The sequence shown here is derived from an EMBL/GenBank/DDBJ whole genome shotgun (WGS) entry which is preliminary data.</text>
</comment>
<proteinExistence type="predicted"/>
<accession>A0A7C9KYQ0</accession>
<feature type="modified residue" description="4-aspartylphosphate" evidence="2">
    <location>
        <position position="74"/>
    </location>
</feature>
<keyword evidence="2" id="KW-0597">Phosphoprotein</keyword>
<dbReference type="PROSITE" id="PS50110">
    <property type="entry name" value="RESPONSE_REGULATORY"/>
    <property type="match status" value="1"/>
</dbReference>
<dbReference type="InterPro" id="IPR016032">
    <property type="entry name" value="Sig_transdc_resp-reg_C-effctor"/>
</dbReference>
<dbReference type="InterPro" id="IPR051015">
    <property type="entry name" value="EvgA-like"/>
</dbReference>
<dbReference type="SMART" id="SM00448">
    <property type="entry name" value="REC"/>
    <property type="match status" value="1"/>
</dbReference>
<dbReference type="CDD" id="cd00156">
    <property type="entry name" value="REC"/>
    <property type="match status" value="1"/>
</dbReference>
<dbReference type="Pfam" id="PF00196">
    <property type="entry name" value="GerE"/>
    <property type="match status" value="1"/>
</dbReference>
<dbReference type="CDD" id="cd06170">
    <property type="entry name" value="LuxR_C_like"/>
    <property type="match status" value="1"/>
</dbReference>
<evidence type="ECO:0000313" key="6">
    <source>
        <dbReference type="Proteomes" id="UP000481327"/>
    </source>
</evidence>
<dbReference type="Pfam" id="PF00072">
    <property type="entry name" value="Response_reg"/>
    <property type="match status" value="1"/>
</dbReference>
<evidence type="ECO:0000256" key="1">
    <source>
        <dbReference type="ARBA" id="ARBA00023125"/>
    </source>
</evidence>
<reference evidence="5 6" key="1">
    <citation type="submission" date="2019-09" db="EMBL/GenBank/DDBJ databases">
        <title>Polymorphobacter sp. isolated from a lake in China.</title>
        <authorList>
            <person name="Liu Z."/>
        </authorList>
    </citation>
    <scope>NUCLEOTIDE SEQUENCE [LARGE SCALE GENOMIC DNA]</scope>
    <source>
        <strain evidence="5 6">D40P</strain>
    </source>
</reference>
<dbReference type="SMART" id="SM00421">
    <property type="entry name" value="HTH_LUXR"/>
    <property type="match status" value="1"/>
</dbReference>
<feature type="domain" description="Response regulatory" evidence="4">
    <location>
        <begin position="23"/>
        <end position="138"/>
    </location>
</feature>
<sequence length="254" mass="27307">MHWRYCQGSNLLRIGVKMGSKVSLAIIGRNEIVREGLSRILVDQGFDIVATSVDADALRDMAIGRLALDLIIIDAPSKAEGHAACRSLRTDFPTARIVLLGEDFSVQTTSETMSVGADGYLAKHISCEPLARSLQLVASGEKVVPSQTVLAMIAADWSRPSGGMSSLTMPSDVRLSERERGVLRCLTRGDANKQISRELDITEATVKVHVKAIMRKLGVLNRTQAAILAVTRGLVESPVVQSVTRSAAQAARAC</sequence>
<dbReference type="GO" id="GO:0003677">
    <property type="term" value="F:DNA binding"/>
    <property type="evidence" value="ECO:0007669"/>
    <property type="project" value="UniProtKB-KW"/>
</dbReference>
<dbReference type="InterPro" id="IPR001789">
    <property type="entry name" value="Sig_transdc_resp-reg_receiver"/>
</dbReference>
<feature type="domain" description="HTH luxR-type" evidence="3">
    <location>
        <begin position="168"/>
        <end position="233"/>
    </location>
</feature>
<dbReference type="GO" id="GO:0000160">
    <property type="term" value="P:phosphorelay signal transduction system"/>
    <property type="evidence" value="ECO:0007669"/>
    <property type="project" value="InterPro"/>
</dbReference>
<protein>
    <submittedName>
        <fullName evidence="5">Response regulator</fullName>
    </submittedName>
</protein>